<name>N4VFF5_COLOR</name>
<reference evidence="2" key="1">
    <citation type="journal article" date="2013" name="New Phytol.">
        <title>Comparative genomic and transcriptomic analyses reveal the hemibiotrophic stage shift of Colletotrichum fungi.</title>
        <authorList>
            <person name="Gan P."/>
            <person name="Ikeda K."/>
            <person name="Irieda H."/>
            <person name="Narusaka M."/>
            <person name="O'Connell R.J."/>
            <person name="Narusaka Y."/>
            <person name="Takano Y."/>
            <person name="Kubo Y."/>
            <person name="Shirasu K."/>
        </authorList>
    </citation>
    <scope>NUCLEOTIDE SEQUENCE [LARGE SCALE GENOMIC DNA]</scope>
    <source>
        <strain evidence="2">104-T / ATCC 96160 / CBS 514.97 / LARS 414 / MAFF 240422</strain>
    </source>
</reference>
<dbReference type="HOGENOM" id="CLU_2196772_0_0_1"/>
<dbReference type="Proteomes" id="UP000014480">
    <property type="component" value="Unassembled WGS sequence"/>
</dbReference>
<accession>N4VFF5</accession>
<organism evidence="1 2">
    <name type="scientific">Colletotrichum orbiculare (strain 104-T / ATCC 96160 / CBS 514.97 / LARS 414 / MAFF 240422)</name>
    <name type="common">Cucumber anthracnose fungus</name>
    <name type="synonym">Colletotrichum lagenarium</name>
    <dbReference type="NCBI Taxonomy" id="1213857"/>
    <lineage>
        <taxon>Eukaryota</taxon>
        <taxon>Fungi</taxon>
        <taxon>Dikarya</taxon>
        <taxon>Ascomycota</taxon>
        <taxon>Pezizomycotina</taxon>
        <taxon>Sordariomycetes</taxon>
        <taxon>Hypocreomycetidae</taxon>
        <taxon>Glomerellales</taxon>
        <taxon>Glomerellaceae</taxon>
        <taxon>Colletotrichum</taxon>
        <taxon>Colletotrichum orbiculare species complex</taxon>
    </lineage>
</organism>
<proteinExistence type="predicted"/>
<dbReference type="AlphaFoldDB" id="N4VFF5"/>
<comment type="caution">
    <text evidence="1">The sequence shown here is derived from an EMBL/GenBank/DDBJ whole genome shotgun (WGS) entry which is preliminary data.</text>
</comment>
<keyword evidence="2" id="KW-1185">Reference proteome</keyword>
<protein>
    <submittedName>
        <fullName evidence="1">Uncharacterized protein</fullName>
    </submittedName>
</protein>
<dbReference type="eggNOG" id="ENOG502R5J4">
    <property type="taxonomic scope" value="Eukaryota"/>
</dbReference>
<dbReference type="OrthoDB" id="4827022at2759"/>
<dbReference type="EMBL" id="AMCV02000038">
    <property type="protein sequence ID" value="TDZ15865.1"/>
    <property type="molecule type" value="Genomic_DNA"/>
</dbReference>
<reference evidence="2" key="2">
    <citation type="journal article" date="2019" name="Mol. Plant Microbe Interact.">
        <title>Genome sequence resources for four phytopathogenic fungi from the Colletotrichum orbiculare species complex.</title>
        <authorList>
            <person name="Gan P."/>
            <person name="Tsushima A."/>
            <person name="Narusaka M."/>
            <person name="Narusaka Y."/>
            <person name="Takano Y."/>
            <person name="Kubo Y."/>
            <person name="Shirasu K."/>
        </authorList>
    </citation>
    <scope>GENOME REANNOTATION</scope>
    <source>
        <strain evidence="2">104-T / ATCC 96160 / CBS 514.97 / LARS 414 / MAFF 240422</strain>
    </source>
</reference>
<evidence type="ECO:0000313" key="2">
    <source>
        <dbReference type="Proteomes" id="UP000014480"/>
    </source>
</evidence>
<gene>
    <name evidence="1" type="ORF">Cob_v011162</name>
</gene>
<sequence>MQFINLVALACAALCTSVAAERFQAFASNNCGGVAKTDVTIGSFDCRVLSQPIGSFFAQPLPGNCGWFAFSGTDCGKGEGFGSFQEGVCSTETTSGGAAGNVQSVMMKCT</sequence>
<evidence type="ECO:0000313" key="1">
    <source>
        <dbReference type="EMBL" id="TDZ15865.1"/>
    </source>
</evidence>